<dbReference type="Pfam" id="PF26363">
    <property type="entry name" value="Phospholipase-like"/>
    <property type="match status" value="1"/>
</dbReference>
<organism evidence="1 2">
    <name type="scientific">Symmachiella dynata</name>
    <dbReference type="NCBI Taxonomy" id="2527995"/>
    <lineage>
        <taxon>Bacteria</taxon>
        <taxon>Pseudomonadati</taxon>
        <taxon>Planctomycetota</taxon>
        <taxon>Planctomycetia</taxon>
        <taxon>Planctomycetales</taxon>
        <taxon>Planctomycetaceae</taxon>
        <taxon>Symmachiella</taxon>
    </lineage>
</organism>
<keyword evidence="2" id="KW-1185">Reference proteome</keyword>
<dbReference type="InterPro" id="IPR031325">
    <property type="entry name" value="RHS_repeat"/>
</dbReference>
<gene>
    <name evidence="1" type="primary">wapA_2</name>
    <name evidence="1" type="ORF">Mal52_09420</name>
</gene>
<reference evidence="1 2" key="1">
    <citation type="submission" date="2019-02" db="EMBL/GenBank/DDBJ databases">
        <title>Deep-cultivation of Planctomycetes and their phenomic and genomic characterization uncovers novel biology.</title>
        <authorList>
            <person name="Wiegand S."/>
            <person name="Jogler M."/>
            <person name="Boedeker C."/>
            <person name="Pinto D."/>
            <person name="Vollmers J."/>
            <person name="Rivas-Marin E."/>
            <person name="Kohn T."/>
            <person name="Peeters S.H."/>
            <person name="Heuer A."/>
            <person name="Rast P."/>
            <person name="Oberbeckmann S."/>
            <person name="Bunk B."/>
            <person name="Jeske O."/>
            <person name="Meyerdierks A."/>
            <person name="Storesund J.E."/>
            <person name="Kallscheuer N."/>
            <person name="Luecker S."/>
            <person name="Lage O.M."/>
            <person name="Pohl T."/>
            <person name="Merkel B.J."/>
            <person name="Hornburger P."/>
            <person name="Mueller R.-W."/>
            <person name="Bruemmer F."/>
            <person name="Labrenz M."/>
            <person name="Spormann A.M."/>
            <person name="Op den Camp H."/>
            <person name="Overmann J."/>
            <person name="Amann R."/>
            <person name="Jetten M.S.M."/>
            <person name="Mascher T."/>
            <person name="Medema M.H."/>
            <person name="Devos D.P."/>
            <person name="Kaster A.-K."/>
            <person name="Ovreas L."/>
            <person name="Rohde M."/>
            <person name="Galperin M.Y."/>
            <person name="Jogler C."/>
        </authorList>
    </citation>
    <scope>NUCLEOTIDE SEQUENCE [LARGE SCALE GENOMIC DNA]</scope>
    <source>
        <strain evidence="1 2">Mal52</strain>
    </source>
</reference>
<name>A0A517ZJ20_9PLAN</name>
<keyword evidence="1" id="KW-0378">Hydrolase</keyword>
<dbReference type="Gene3D" id="2.180.10.10">
    <property type="entry name" value="RHS repeat-associated core"/>
    <property type="match status" value="1"/>
</dbReference>
<dbReference type="AlphaFoldDB" id="A0A517ZJ20"/>
<dbReference type="InterPro" id="IPR029058">
    <property type="entry name" value="AB_hydrolase_fold"/>
</dbReference>
<dbReference type="InterPro" id="IPR050708">
    <property type="entry name" value="T6SS_VgrG/RHS"/>
</dbReference>
<dbReference type="NCBIfam" id="TIGR03696">
    <property type="entry name" value="Rhs_assc_core"/>
    <property type="match status" value="1"/>
</dbReference>
<dbReference type="KEGG" id="sdyn:Mal52_09420"/>
<dbReference type="Proteomes" id="UP000319383">
    <property type="component" value="Chromosome"/>
</dbReference>
<dbReference type="EC" id="3.1.-.-" evidence="1"/>
<proteinExistence type="predicted"/>
<dbReference type="Pfam" id="PF05593">
    <property type="entry name" value="RHS_repeat"/>
    <property type="match status" value="1"/>
</dbReference>
<sequence>MPGNDGSETLFTYDEFDRLAQIDTPEGVLNYEYDNYGRQVRKSIGNPADPTHDWTYSYDALGRLKTVSTVRRNGVDLNTAEVTTYSYDLVGNLSRVDYANGMITTYEYDALNRLDVMTHYSPDETPENLADNDKLAEYDYTVRADGRRTAVTEKYWESGTAYTTDIAWTYDNLGRLVEEDYDSHNNDLDYTTTFTYDLVGNRLSKVIDGIVDKTLTYAYDDNDRLLTSWKIIGDVDDGVNLETDDTTTTYGYTGTLQTSKTIEETYSTQTLSVVDYSYDLQGRMSEVVIDTYDSNSDIVKKETTTYVYDGRGIRVGSTYKVEEDTDQNPATALVVTKHEETSYLVDDMNPTGYAQVIEKIVREAGTANVTDAKVFTLGHDVIDQTTFTPGGTEAGSPLTLLYDGHGSTRAVLDATAAFVQHYAYTAYGMAIGFDEAQALTALLYSGEAFDSRIGMQYLRARWYDPNSGRFNRLDPFSGNLRDPQSLHKYLYTHGDPVNGIDPTGLEFSILGLKVNMSAMASAISTGAKAIISAAVRGLFKVAVHAAYAHAVLKLQTKFTQLITPLDSGKVREDYQYALLADAAYDRSDVPGWVALDDNEGDGTTGFRARLFQRGNERVIAYAGTDPKDRQDWINNISQGLFGASLQYAQAIEIADIWESKYGSVDRFVGHSLGGGLATAAAVVYNRPATTFNASGLNANFAEMYPSANTAGVNQRVHAYRVQGDILSTLQDTSIAMAGAAVWGQQGIALAGVLGGLMPNSVGTPFWLEGDSFSLAMRHGMPEVLSGMRKMM</sequence>
<dbReference type="SUPFAM" id="SSF53474">
    <property type="entry name" value="alpha/beta-Hydrolases"/>
    <property type="match status" value="1"/>
</dbReference>
<dbReference type="InterPro" id="IPR022385">
    <property type="entry name" value="Rhs_assc_core"/>
</dbReference>
<protein>
    <submittedName>
        <fullName evidence="1">tRNA(Glu)-specific nuclease WapA</fullName>
        <ecNumber evidence="1">3.1.-.-</ecNumber>
    </submittedName>
</protein>
<dbReference type="PANTHER" id="PTHR32305">
    <property type="match status" value="1"/>
</dbReference>
<evidence type="ECO:0000313" key="1">
    <source>
        <dbReference type="EMBL" id="QDU42481.1"/>
    </source>
</evidence>
<evidence type="ECO:0000313" key="2">
    <source>
        <dbReference type="Proteomes" id="UP000319383"/>
    </source>
</evidence>
<accession>A0A517ZJ20</accession>
<dbReference type="EMBL" id="CP036276">
    <property type="protein sequence ID" value="QDU42481.1"/>
    <property type="molecule type" value="Genomic_DNA"/>
</dbReference>
<dbReference type="RefSeq" id="WP_145374526.1">
    <property type="nucleotide sequence ID" value="NZ_CP036276.1"/>
</dbReference>
<dbReference type="GO" id="GO:0016787">
    <property type="term" value="F:hydrolase activity"/>
    <property type="evidence" value="ECO:0007669"/>
    <property type="project" value="UniProtKB-KW"/>
</dbReference>
<dbReference type="PANTHER" id="PTHR32305:SF15">
    <property type="entry name" value="PROTEIN RHSA-RELATED"/>
    <property type="match status" value="1"/>
</dbReference>